<dbReference type="InterPro" id="IPR015881">
    <property type="entry name" value="ARHD_Rieske_2Fe_2S"/>
</dbReference>
<reference evidence="9 10" key="1">
    <citation type="submission" date="2019-07" db="EMBL/GenBank/DDBJ databases">
        <title>Whole genome shotgun sequence of Novosphingobium sediminis NBRC 106119.</title>
        <authorList>
            <person name="Hosoyama A."/>
            <person name="Uohara A."/>
            <person name="Ohji S."/>
            <person name="Ichikawa N."/>
        </authorList>
    </citation>
    <scope>NUCLEOTIDE SEQUENCE [LARGE SCALE GENOMIC DNA]</scope>
    <source>
        <strain evidence="9 10">NBRC 106119</strain>
    </source>
</reference>
<dbReference type="PANTHER" id="PTHR43756:SF5">
    <property type="entry name" value="CHOLINE MONOOXYGENASE, CHLOROPLASTIC"/>
    <property type="match status" value="1"/>
</dbReference>
<keyword evidence="10" id="KW-1185">Reference proteome</keyword>
<dbReference type="PROSITE" id="PS00570">
    <property type="entry name" value="RING_HYDROXYL_ALPHA"/>
    <property type="match status" value="1"/>
</dbReference>
<dbReference type="Gene3D" id="3.90.380.10">
    <property type="entry name" value="Naphthalene 1,2-dioxygenase Alpha Subunit, Chain A, domain 1"/>
    <property type="match status" value="1"/>
</dbReference>
<protein>
    <recommendedName>
        <fullName evidence="8">Rieske domain-containing protein</fullName>
    </recommendedName>
</protein>
<comment type="caution">
    <text evidence="9">The sequence shown here is derived from an EMBL/GenBank/DDBJ whole genome shotgun (WGS) entry which is preliminary data.</text>
</comment>
<keyword evidence="2" id="KW-0001">2Fe-2S</keyword>
<evidence type="ECO:0000256" key="4">
    <source>
        <dbReference type="ARBA" id="ARBA00023002"/>
    </source>
</evidence>
<gene>
    <name evidence="9" type="ORF">NSE01_05130</name>
</gene>
<dbReference type="GO" id="GO:0051537">
    <property type="term" value="F:2 iron, 2 sulfur cluster binding"/>
    <property type="evidence" value="ECO:0007669"/>
    <property type="project" value="UniProtKB-KW"/>
</dbReference>
<dbReference type="Pfam" id="PF00848">
    <property type="entry name" value="Ring_hydroxyl_A"/>
    <property type="match status" value="1"/>
</dbReference>
<proteinExistence type="predicted"/>
<keyword evidence="5" id="KW-0408">Iron</keyword>
<dbReference type="InterPro" id="IPR017941">
    <property type="entry name" value="Rieske_2Fe-2S"/>
</dbReference>
<evidence type="ECO:0000256" key="1">
    <source>
        <dbReference type="ARBA" id="ARBA00001962"/>
    </source>
</evidence>
<dbReference type="InterPro" id="IPR036922">
    <property type="entry name" value="Rieske_2Fe-2S_sf"/>
</dbReference>
<evidence type="ECO:0000256" key="3">
    <source>
        <dbReference type="ARBA" id="ARBA00022723"/>
    </source>
</evidence>
<dbReference type="PANTHER" id="PTHR43756">
    <property type="entry name" value="CHOLINE MONOOXYGENASE, CHLOROPLASTIC"/>
    <property type="match status" value="1"/>
</dbReference>
<dbReference type="AlphaFoldDB" id="A0A512AG56"/>
<dbReference type="Gene3D" id="2.102.10.10">
    <property type="entry name" value="Rieske [2Fe-2S] iron-sulphur domain"/>
    <property type="match status" value="1"/>
</dbReference>
<evidence type="ECO:0000313" key="10">
    <source>
        <dbReference type="Proteomes" id="UP000321464"/>
    </source>
</evidence>
<evidence type="ECO:0000256" key="7">
    <source>
        <dbReference type="ARBA" id="ARBA00023027"/>
    </source>
</evidence>
<dbReference type="SUPFAM" id="SSF55961">
    <property type="entry name" value="Bet v1-like"/>
    <property type="match status" value="1"/>
</dbReference>
<evidence type="ECO:0000256" key="2">
    <source>
        <dbReference type="ARBA" id="ARBA00022714"/>
    </source>
</evidence>
<dbReference type="Proteomes" id="UP000321464">
    <property type="component" value="Unassembled WGS sequence"/>
</dbReference>
<evidence type="ECO:0000256" key="5">
    <source>
        <dbReference type="ARBA" id="ARBA00023004"/>
    </source>
</evidence>
<evidence type="ECO:0000259" key="8">
    <source>
        <dbReference type="PROSITE" id="PS51296"/>
    </source>
</evidence>
<accession>A0A512AG56</accession>
<dbReference type="GO" id="GO:0005506">
    <property type="term" value="F:iron ion binding"/>
    <property type="evidence" value="ECO:0007669"/>
    <property type="project" value="InterPro"/>
</dbReference>
<dbReference type="PROSITE" id="PS51296">
    <property type="entry name" value="RIESKE"/>
    <property type="match status" value="1"/>
</dbReference>
<sequence length="418" mass="44826">MTPGVIGAAPPPLPGDPARAVLEQHAEALLEHTAAQTFPLADEVMRLDPAHYTSPERFAREKARIFQRVPLVLAASCEVPGPGDFKTLEVAGIPILLVRDRHGAVHALLNSCTHRGVAVASGCGAAARFTCPYHGWTFAQDGALLGVASATDFGAVDKAALAMKRFPVTERAGLVWAILDPASPHDPADLLGGIDSLISGFGLAGWTHVSSRTLHGPNWKLAFDAHLEFYHVPVLHRETFGPDRSNRAFYFSQGPHQRVIAPQSRPGAVSRDDLYALGRVPTAGEPADPLLMGEWILFPGVSINTFYPGGHRGVLLSIVVPGAEVGTSTTTQTFLAETPPDADTRKAMEDLGGFLAHVVGDEDLPTSAFQQHVFGTGLVDEVRFGRNEGGLQHFHRWLDRLIEAEQDELPALLASPFA</sequence>
<feature type="domain" description="Rieske" evidence="8">
    <location>
        <begin position="70"/>
        <end position="177"/>
    </location>
</feature>
<dbReference type="PRINTS" id="PR00090">
    <property type="entry name" value="RNGDIOXGNASE"/>
</dbReference>
<dbReference type="CDD" id="cd03469">
    <property type="entry name" value="Rieske_RO_Alpha_N"/>
    <property type="match status" value="1"/>
</dbReference>
<keyword evidence="4" id="KW-0560">Oxidoreductase</keyword>
<dbReference type="SUPFAM" id="SSF50022">
    <property type="entry name" value="ISP domain"/>
    <property type="match status" value="1"/>
</dbReference>
<evidence type="ECO:0000313" key="9">
    <source>
        <dbReference type="EMBL" id="GEN98680.1"/>
    </source>
</evidence>
<dbReference type="EMBL" id="BJYR01000003">
    <property type="protein sequence ID" value="GEN98680.1"/>
    <property type="molecule type" value="Genomic_DNA"/>
</dbReference>
<keyword evidence="7" id="KW-0520">NAD</keyword>
<dbReference type="GO" id="GO:0016491">
    <property type="term" value="F:oxidoreductase activity"/>
    <property type="evidence" value="ECO:0007669"/>
    <property type="project" value="UniProtKB-KW"/>
</dbReference>
<dbReference type="Pfam" id="PF00355">
    <property type="entry name" value="Rieske"/>
    <property type="match status" value="1"/>
</dbReference>
<comment type="cofactor">
    <cofactor evidence="1">
        <name>Fe cation</name>
        <dbReference type="ChEBI" id="CHEBI:24875"/>
    </cofactor>
</comment>
<dbReference type="InterPro" id="IPR015879">
    <property type="entry name" value="Ring_hydroxy_dOase_asu_C_dom"/>
</dbReference>
<organism evidence="9 10">
    <name type="scientific">Novosphingobium sediminis</name>
    <dbReference type="NCBI Taxonomy" id="707214"/>
    <lineage>
        <taxon>Bacteria</taxon>
        <taxon>Pseudomonadati</taxon>
        <taxon>Pseudomonadota</taxon>
        <taxon>Alphaproteobacteria</taxon>
        <taxon>Sphingomonadales</taxon>
        <taxon>Sphingomonadaceae</taxon>
        <taxon>Novosphingobium</taxon>
    </lineage>
</organism>
<keyword evidence="3" id="KW-0479">Metal-binding</keyword>
<dbReference type="InterPro" id="IPR001663">
    <property type="entry name" value="Rng_hydr_dOase-A"/>
</dbReference>
<name>A0A512AG56_9SPHN</name>
<evidence type="ECO:0000256" key="6">
    <source>
        <dbReference type="ARBA" id="ARBA00023014"/>
    </source>
</evidence>
<keyword evidence="6" id="KW-0411">Iron-sulfur</keyword>